<protein>
    <recommendedName>
        <fullName evidence="2">BPL/LPL catalytic domain-containing protein</fullName>
    </recommendedName>
</protein>
<gene>
    <name evidence="3" type="ORF">NCGR_LOCUS66715</name>
</gene>
<organism evidence="3 4">
    <name type="scientific">Miscanthus lutarioriparius</name>
    <dbReference type="NCBI Taxonomy" id="422564"/>
    <lineage>
        <taxon>Eukaryota</taxon>
        <taxon>Viridiplantae</taxon>
        <taxon>Streptophyta</taxon>
        <taxon>Embryophyta</taxon>
        <taxon>Tracheophyta</taxon>
        <taxon>Spermatophyta</taxon>
        <taxon>Magnoliopsida</taxon>
        <taxon>Liliopsida</taxon>
        <taxon>Poales</taxon>
        <taxon>Poaceae</taxon>
        <taxon>PACMAD clade</taxon>
        <taxon>Panicoideae</taxon>
        <taxon>Andropogonodae</taxon>
        <taxon>Andropogoneae</taxon>
        <taxon>Saccharinae</taxon>
        <taxon>Miscanthus</taxon>
    </lineage>
</organism>
<reference evidence="3" key="1">
    <citation type="submission" date="2020-10" db="EMBL/GenBank/DDBJ databases">
        <authorList>
            <person name="Han B."/>
            <person name="Lu T."/>
            <person name="Zhao Q."/>
            <person name="Huang X."/>
            <person name="Zhao Y."/>
        </authorList>
    </citation>
    <scope>NUCLEOTIDE SEQUENCE</scope>
</reference>
<dbReference type="PANTHER" id="PTHR12835">
    <property type="entry name" value="BIOTIN PROTEIN LIGASE"/>
    <property type="match status" value="1"/>
</dbReference>
<evidence type="ECO:0000313" key="3">
    <source>
        <dbReference type="EMBL" id="CAD6342617.1"/>
    </source>
</evidence>
<dbReference type="EMBL" id="CAJGYO010000559">
    <property type="protein sequence ID" value="CAD6342617.1"/>
    <property type="molecule type" value="Genomic_DNA"/>
</dbReference>
<feature type="domain" description="BPL/LPL catalytic" evidence="2">
    <location>
        <begin position="59"/>
        <end position="100"/>
    </location>
</feature>
<dbReference type="InterPro" id="IPR045864">
    <property type="entry name" value="aa-tRNA-synth_II/BPL/LPL"/>
</dbReference>
<dbReference type="GO" id="GO:0004077">
    <property type="term" value="F:biotin--[biotin carboxyl-carrier protein] ligase activity"/>
    <property type="evidence" value="ECO:0007669"/>
    <property type="project" value="TreeGrafter"/>
</dbReference>
<dbReference type="OrthoDB" id="10250105at2759"/>
<feature type="non-terminal residue" evidence="3">
    <location>
        <position position="1"/>
    </location>
</feature>
<dbReference type="Gene3D" id="3.30.930.10">
    <property type="entry name" value="Bira Bifunctional Protein, Domain 2"/>
    <property type="match status" value="1"/>
</dbReference>
<feature type="transmembrane region" description="Helical" evidence="1">
    <location>
        <begin position="12"/>
        <end position="30"/>
    </location>
</feature>
<keyword evidence="1" id="KW-0472">Membrane</keyword>
<dbReference type="Pfam" id="PF03099">
    <property type="entry name" value="BPL_LplA_LipB"/>
    <property type="match status" value="1"/>
</dbReference>
<sequence>MPFPVRLPPPSTTAAAAAATVGAVLAAVALRRYLSASRHGPSARVSMSVTAGAATTLVANFAKLLVGVADVQFKGRGRSKHVWESPPGCLMFSFHITDDGCTEVAPYAICCLPFYNRSYQGAMPCQ</sequence>
<accession>A0A811SNJ9</accession>
<comment type="caution">
    <text evidence="3">The sequence shown here is derived from an EMBL/GenBank/DDBJ whole genome shotgun (WGS) entry which is preliminary data.</text>
</comment>
<evidence type="ECO:0000313" key="4">
    <source>
        <dbReference type="Proteomes" id="UP000604825"/>
    </source>
</evidence>
<evidence type="ECO:0000259" key="2">
    <source>
        <dbReference type="Pfam" id="PF03099"/>
    </source>
</evidence>
<dbReference type="AlphaFoldDB" id="A0A811SNJ9"/>
<keyword evidence="1" id="KW-0812">Transmembrane</keyword>
<dbReference type="PANTHER" id="PTHR12835:SF5">
    <property type="entry name" value="BIOTIN--PROTEIN LIGASE"/>
    <property type="match status" value="1"/>
</dbReference>
<keyword evidence="4" id="KW-1185">Reference proteome</keyword>
<evidence type="ECO:0000256" key="1">
    <source>
        <dbReference type="SAM" id="Phobius"/>
    </source>
</evidence>
<name>A0A811SNJ9_9POAL</name>
<keyword evidence="1" id="KW-1133">Transmembrane helix</keyword>
<dbReference type="SUPFAM" id="SSF55681">
    <property type="entry name" value="Class II aaRS and biotin synthetases"/>
    <property type="match status" value="1"/>
</dbReference>
<proteinExistence type="predicted"/>
<dbReference type="Proteomes" id="UP000604825">
    <property type="component" value="Unassembled WGS sequence"/>
</dbReference>
<dbReference type="InterPro" id="IPR004143">
    <property type="entry name" value="BPL_LPL_catalytic"/>
</dbReference>
<dbReference type="GO" id="GO:0005737">
    <property type="term" value="C:cytoplasm"/>
    <property type="evidence" value="ECO:0007669"/>
    <property type="project" value="TreeGrafter"/>
</dbReference>